<evidence type="ECO:0000313" key="8">
    <source>
        <dbReference type="EMBL" id="AGZ42373.1"/>
    </source>
</evidence>
<feature type="transmembrane region" description="Helical" evidence="6">
    <location>
        <begin position="374"/>
        <end position="393"/>
    </location>
</feature>
<feature type="transmembrane region" description="Helical" evidence="6">
    <location>
        <begin position="112"/>
        <end position="134"/>
    </location>
</feature>
<feature type="transmembrane region" description="Helical" evidence="6">
    <location>
        <begin position="218"/>
        <end position="241"/>
    </location>
</feature>
<dbReference type="RefSeq" id="WP_023362745.1">
    <property type="nucleotide sequence ID" value="NC_022657.1"/>
</dbReference>
<evidence type="ECO:0000256" key="3">
    <source>
        <dbReference type="ARBA" id="ARBA00022692"/>
    </source>
</evidence>
<feature type="transmembrane region" description="Helical" evidence="6">
    <location>
        <begin position="12"/>
        <end position="34"/>
    </location>
</feature>
<feature type="transmembrane region" description="Helical" evidence="6">
    <location>
        <begin position="61"/>
        <end position="80"/>
    </location>
</feature>
<dbReference type="KEGG" id="afs:AFR_20505"/>
<feature type="transmembrane region" description="Helical" evidence="6">
    <location>
        <begin position="308"/>
        <end position="326"/>
    </location>
</feature>
<dbReference type="CDD" id="cd17324">
    <property type="entry name" value="MFS_NepI_like"/>
    <property type="match status" value="1"/>
</dbReference>
<dbReference type="InterPro" id="IPR036259">
    <property type="entry name" value="MFS_trans_sf"/>
</dbReference>
<dbReference type="Pfam" id="PF07690">
    <property type="entry name" value="MFS_1"/>
    <property type="match status" value="1"/>
</dbReference>
<evidence type="ECO:0000256" key="1">
    <source>
        <dbReference type="ARBA" id="ARBA00004651"/>
    </source>
</evidence>
<evidence type="ECO:0000256" key="2">
    <source>
        <dbReference type="ARBA" id="ARBA00022475"/>
    </source>
</evidence>
<dbReference type="EMBL" id="CP006272">
    <property type="protein sequence ID" value="AGZ42373.1"/>
    <property type="molecule type" value="Genomic_DNA"/>
</dbReference>
<feature type="transmembrane region" description="Helical" evidence="6">
    <location>
        <begin position="87"/>
        <end position="106"/>
    </location>
</feature>
<feature type="domain" description="Major facilitator superfamily (MFS) profile" evidence="7">
    <location>
        <begin position="12"/>
        <end position="398"/>
    </location>
</feature>
<dbReference type="AlphaFoldDB" id="U5VZE7"/>
<dbReference type="PROSITE" id="PS50850">
    <property type="entry name" value="MFS"/>
    <property type="match status" value="1"/>
</dbReference>
<evidence type="ECO:0000256" key="5">
    <source>
        <dbReference type="ARBA" id="ARBA00023136"/>
    </source>
</evidence>
<evidence type="ECO:0000259" key="7">
    <source>
        <dbReference type="PROSITE" id="PS50850"/>
    </source>
</evidence>
<reference evidence="8 9" key="1">
    <citation type="journal article" date="2014" name="J. Biotechnol.">
        <title>Complete genome sequence of the actinobacterium Actinoplanes friuliensis HAG 010964, producer of the lipopeptide antibiotic friulimycin.</title>
        <authorList>
            <person name="Ruckert C."/>
            <person name="Szczepanowski R."/>
            <person name="Albersmeier A."/>
            <person name="Goesmann A."/>
            <person name="Fischer N."/>
            <person name="Steinkamper A."/>
            <person name="Puhler A."/>
            <person name="Biener R."/>
            <person name="Schwartz D."/>
            <person name="Kalinowski J."/>
        </authorList>
    </citation>
    <scope>NUCLEOTIDE SEQUENCE [LARGE SCALE GENOMIC DNA]</scope>
    <source>
        <strain evidence="8 9">DSM 7358</strain>
    </source>
</reference>
<dbReference type="STRING" id="1246995.AFR_20505"/>
<keyword evidence="5 6" id="KW-0472">Membrane</keyword>
<keyword evidence="4 6" id="KW-1133">Transmembrane helix</keyword>
<dbReference type="SUPFAM" id="SSF103473">
    <property type="entry name" value="MFS general substrate transporter"/>
    <property type="match status" value="1"/>
</dbReference>
<dbReference type="InterPro" id="IPR011701">
    <property type="entry name" value="MFS"/>
</dbReference>
<dbReference type="OrthoDB" id="4335859at2"/>
<evidence type="ECO:0000256" key="6">
    <source>
        <dbReference type="SAM" id="Phobius"/>
    </source>
</evidence>
<protein>
    <submittedName>
        <fullName evidence="8">Putative MFS transporter</fullName>
    </submittedName>
</protein>
<gene>
    <name evidence="8" type="ORF">AFR_20505</name>
</gene>
<feature type="transmembrane region" description="Helical" evidence="6">
    <location>
        <begin position="176"/>
        <end position="198"/>
    </location>
</feature>
<evidence type="ECO:0000256" key="4">
    <source>
        <dbReference type="ARBA" id="ARBA00022989"/>
    </source>
</evidence>
<dbReference type="InterPro" id="IPR020846">
    <property type="entry name" value="MFS_dom"/>
</dbReference>
<dbReference type="Proteomes" id="UP000017746">
    <property type="component" value="Chromosome"/>
</dbReference>
<dbReference type="GO" id="GO:0022857">
    <property type="term" value="F:transmembrane transporter activity"/>
    <property type="evidence" value="ECO:0007669"/>
    <property type="project" value="InterPro"/>
</dbReference>
<organism evidence="8 9">
    <name type="scientific">Actinoplanes friuliensis DSM 7358</name>
    <dbReference type="NCBI Taxonomy" id="1246995"/>
    <lineage>
        <taxon>Bacteria</taxon>
        <taxon>Bacillati</taxon>
        <taxon>Actinomycetota</taxon>
        <taxon>Actinomycetes</taxon>
        <taxon>Micromonosporales</taxon>
        <taxon>Micromonosporaceae</taxon>
        <taxon>Actinoplanes</taxon>
    </lineage>
</organism>
<feature type="transmembrane region" description="Helical" evidence="6">
    <location>
        <begin position="347"/>
        <end position="368"/>
    </location>
</feature>
<dbReference type="PANTHER" id="PTHR43124">
    <property type="entry name" value="PURINE EFFLUX PUMP PBUE"/>
    <property type="match status" value="1"/>
</dbReference>
<keyword evidence="3 6" id="KW-0812">Transmembrane</keyword>
<proteinExistence type="predicted"/>
<name>U5VZE7_9ACTN</name>
<feature type="transmembrane region" description="Helical" evidence="6">
    <location>
        <begin position="283"/>
        <end position="302"/>
    </location>
</feature>
<dbReference type="HOGENOM" id="CLU_001265_61_2_11"/>
<dbReference type="PANTHER" id="PTHR43124:SF3">
    <property type="entry name" value="CHLORAMPHENICOL EFFLUX PUMP RV0191"/>
    <property type="match status" value="1"/>
</dbReference>
<comment type="subcellular location">
    <subcellularLocation>
        <location evidence="1">Cell membrane</location>
        <topology evidence="1">Multi-pass membrane protein</topology>
    </subcellularLocation>
</comment>
<dbReference type="eggNOG" id="COG2814">
    <property type="taxonomic scope" value="Bacteria"/>
</dbReference>
<keyword evidence="2" id="KW-1003">Cell membrane</keyword>
<dbReference type="InterPro" id="IPR050189">
    <property type="entry name" value="MFS_Efflux_Transporters"/>
</dbReference>
<dbReference type="PATRIC" id="fig|1246995.3.peg.4158"/>
<sequence length="404" mass="40781">MTELSRNHRWAALLALALGGVAIGLTEFAAMGLLPEIARGLLPEAWAESSSDAVARGGWTITAYALGVVVGAPTIAALTARVPRKKLVLGLLVLFVVGTVASALAPTFELVLVARFVAALPHGAYFGAAGLLAATLMGPGSEARGYAAVLSGLTAANVVGVPLITRLGQTSGWRIAYLVIAGVFLLTLAAVLLVVPEVAATPDGSPARELHALRTPQVWLVAATAAIGFAGFFAVNSYIAPVTTEVTGLGAGAVPWVLVAFGLGMTVGNALGGWFADRNLRRAMLIGFACVIASIVLFGLIAATTAGIFIGAFLIGATSLFLGPALQARLITVAPGAQLMGAAVNQSAMNVANSLGAALGGLVIARGYGYLAPTWVGVVLAVAGLGLAAAGFATERRRELSPAV</sequence>
<dbReference type="GO" id="GO:0005886">
    <property type="term" value="C:plasma membrane"/>
    <property type="evidence" value="ECO:0007669"/>
    <property type="project" value="UniProtKB-SubCell"/>
</dbReference>
<feature type="transmembrane region" description="Helical" evidence="6">
    <location>
        <begin position="253"/>
        <end position="276"/>
    </location>
</feature>
<dbReference type="Gene3D" id="1.20.1250.20">
    <property type="entry name" value="MFS general substrate transporter like domains"/>
    <property type="match status" value="2"/>
</dbReference>
<accession>U5VZE7</accession>
<feature type="transmembrane region" description="Helical" evidence="6">
    <location>
        <begin position="146"/>
        <end position="164"/>
    </location>
</feature>
<keyword evidence="9" id="KW-1185">Reference proteome</keyword>
<evidence type="ECO:0000313" key="9">
    <source>
        <dbReference type="Proteomes" id="UP000017746"/>
    </source>
</evidence>